<dbReference type="Proteomes" id="UP000193920">
    <property type="component" value="Unassembled WGS sequence"/>
</dbReference>
<dbReference type="AlphaFoldDB" id="A0A1Y2F4I0"/>
<name>A0A1Y2F4I0_9FUNG</name>
<gene>
    <name evidence="1" type="ORF">LY90DRAFT_500968</name>
</gene>
<sequence>MLLEPLGYRIKPYNSKNKSIIILFNKLGKYNTNNVRFELLKIHDLYFLDKDNFLLIKLINLFNSSKIYVVDTNIQADYQFIASDGYCRMIGYKAFSILANSSRSYADDTKVVKNNRANMRAADEASASSSNKIL</sequence>
<comment type="caution">
    <text evidence="1">The sequence shown here is derived from an EMBL/GenBank/DDBJ whole genome shotgun (WGS) entry which is preliminary data.</text>
</comment>
<accession>A0A1Y2F4I0</accession>
<reference evidence="1 2" key="1">
    <citation type="submission" date="2016-08" db="EMBL/GenBank/DDBJ databases">
        <title>A Parts List for Fungal Cellulosomes Revealed by Comparative Genomics.</title>
        <authorList>
            <consortium name="DOE Joint Genome Institute"/>
            <person name="Haitjema C.H."/>
            <person name="Gilmore S.P."/>
            <person name="Henske J.K."/>
            <person name="Solomon K.V."/>
            <person name="De Groot R."/>
            <person name="Kuo A."/>
            <person name="Mondo S.J."/>
            <person name="Salamov A.A."/>
            <person name="Labutti K."/>
            <person name="Zhao Z."/>
            <person name="Chiniquy J."/>
            <person name="Barry K."/>
            <person name="Brewer H.M."/>
            <person name="Purvine S.O."/>
            <person name="Wright A.T."/>
            <person name="Boxma B."/>
            <person name="Van Alen T."/>
            <person name="Hackstein J.H."/>
            <person name="Baker S.E."/>
            <person name="Grigoriev I.V."/>
            <person name="O'Malley M.A."/>
        </authorList>
    </citation>
    <scope>NUCLEOTIDE SEQUENCE [LARGE SCALE GENOMIC DNA]</scope>
    <source>
        <strain evidence="1 2">G1</strain>
    </source>
</reference>
<evidence type="ECO:0000313" key="1">
    <source>
        <dbReference type="EMBL" id="ORY78779.1"/>
    </source>
</evidence>
<keyword evidence="2" id="KW-1185">Reference proteome</keyword>
<organism evidence="1 2">
    <name type="scientific">Neocallimastix californiae</name>
    <dbReference type="NCBI Taxonomy" id="1754190"/>
    <lineage>
        <taxon>Eukaryota</taxon>
        <taxon>Fungi</taxon>
        <taxon>Fungi incertae sedis</taxon>
        <taxon>Chytridiomycota</taxon>
        <taxon>Chytridiomycota incertae sedis</taxon>
        <taxon>Neocallimastigomycetes</taxon>
        <taxon>Neocallimastigales</taxon>
        <taxon>Neocallimastigaceae</taxon>
        <taxon>Neocallimastix</taxon>
    </lineage>
</organism>
<protein>
    <submittedName>
        <fullName evidence="1">Uncharacterized protein</fullName>
    </submittedName>
</protein>
<evidence type="ECO:0000313" key="2">
    <source>
        <dbReference type="Proteomes" id="UP000193920"/>
    </source>
</evidence>
<dbReference type="EMBL" id="MCOG01000016">
    <property type="protein sequence ID" value="ORY78779.1"/>
    <property type="molecule type" value="Genomic_DNA"/>
</dbReference>
<proteinExistence type="predicted"/>